<organism evidence="1 2">
    <name type="scientific">Perkinsus olseni</name>
    <name type="common">Perkinsus atlanticus</name>
    <dbReference type="NCBI Taxonomy" id="32597"/>
    <lineage>
        <taxon>Eukaryota</taxon>
        <taxon>Sar</taxon>
        <taxon>Alveolata</taxon>
        <taxon>Perkinsozoa</taxon>
        <taxon>Perkinsea</taxon>
        <taxon>Perkinsida</taxon>
        <taxon>Perkinsidae</taxon>
        <taxon>Perkinsus</taxon>
    </lineage>
</organism>
<name>A0A7J6RW78_PEROL</name>
<gene>
    <name evidence="1" type="primary">CHS2_11</name>
    <name evidence="1" type="ORF">FOZ63_027407</name>
</gene>
<proteinExistence type="predicted"/>
<protein>
    <submittedName>
        <fullName evidence="1">Chitin synthase, class 2</fullName>
    </submittedName>
</protein>
<evidence type="ECO:0000313" key="1">
    <source>
        <dbReference type="EMBL" id="KAF4724661.1"/>
    </source>
</evidence>
<comment type="caution">
    <text evidence="1">The sequence shown here is derived from an EMBL/GenBank/DDBJ whole genome shotgun (WGS) entry which is preliminary data.</text>
</comment>
<sequence>MRLRRGDSLPETTTATTTHHPLSEVSCTHPFINPYNPNYRSYIDFCPKKRLNRHFVRYTPVTIRDEELVRHCNVEYAELGIDLRGIQDMFDTDFYWDIFGGWSSLRPFHMRFVES</sequence>
<feature type="non-terminal residue" evidence="1">
    <location>
        <position position="115"/>
    </location>
</feature>
<dbReference type="Proteomes" id="UP000553632">
    <property type="component" value="Unassembled WGS sequence"/>
</dbReference>
<dbReference type="AlphaFoldDB" id="A0A7J6RW78"/>
<reference evidence="1 2" key="1">
    <citation type="submission" date="2020-04" db="EMBL/GenBank/DDBJ databases">
        <title>Perkinsus olseni comparative genomics.</title>
        <authorList>
            <person name="Bogema D.R."/>
        </authorList>
    </citation>
    <scope>NUCLEOTIDE SEQUENCE [LARGE SCALE GENOMIC DNA]</scope>
    <source>
        <strain evidence="1 2">ATCC PRA-207</strain>
    </source>
</reference>
<evidence type="ECO:0000313" key="2">
    <source>
        <dbReference type="Proteomes" id="UP000553632"/>
    </source>
</evidence>
<accession>A0A7J6RW78</accession>
<dbReference type="EMBL" id="JABANO010022757">
    <property type="protein sequence ID" value="KAF4724661.1"/>
    <property type="molecule type" value="Genomic_DNA"/>
</dbReference>
<keyword evidence="2" id="KW-1185">Reference proteome</keyword>